<feature type="domain" description="Asteroid" evidence="3">
    <location>
        <begin position="162"/>
        <end position="410"/>
    </location>
</feature>
<evidence type="ECO:0000259" key="3">
    <source>
        <dbReference type="Pfam" id="PF12813"/>
    </source>
</evidence>
<comment type="caution">
    <text evidence="4">The sequence shown here is derived from an EMBL/GenBank/DDBJ whole genome shotgun (WGS) entry which is preliminary data.</text>
</comment>
<sequence length="649" mass="71545">MGISRFSQDLRPYLERCVVTSQLGNDLDLRITRLVIDGPSLVYHVYSKLTTYRLGTGLMTRLSSLPSYAQLNAAVDCFISDLESSGAAIQHIYFDGGLPLAKRPIRLERLEKSRAQLQFERLANPVLNFRYADADGQNQGGVGEALWQTRSKGTIASTDLAAPFIVPAVIEHLKKSKWASAVSVVPGEAESFCAPAARASNTAVLTNDSDLVLFEDLASNGAVVLLHSLSLVATGDARVLQAQCWRPEHIVEKLELDTLLGLGFERSKDSTALFGTVLQRAKNSRDTRTEDLDYIAFSSQFYAPSRSTLQLSECSDLTGFDPRLAELVSQLDEQFAPTAQPNSFDLHMTLPILHEDVTRDSSWSYGKPLRHAAYCLLFLHKLKSSKEVIRSPSPSVTESSRKGQRISQDLLPMSSSHEPISSAKDHISQLSQHLTATSTLATPPAPAIGYILWALHTVINQRLAAGKQSFSRNLVEQFLGVAPLPSERSQRARAGLPLSDEVNGWTLLHLNANVQAVLYSARMLKQTVDFLSKEQGEHQVRSDGGITKLAQALDLMPPIQDIFLDPLGTRTMMQRVPQERLIEMACPIFDGAGWSSHDASNTSQKDTAEPEMMVVRKSKKRKKGTAEQQTEKSAEPSKFKSTNLFDMLV</sequence>
<evidence type="ECO:0000313" key="4">
    <source>
        <dbReference type="EMBL" id="KAK5949504.1"/>
    </source>
</evidence>
<dbReference type="EMBL" id="JAKLMC020000035">
    <property type="protein sequence ID" value="KAK5949504.1"/>
    <property type="molecule type" value="Genomic_DNA"/>
</dbReference>
<dbReference type="InterPro" id="IPR029060">
    <property type="entry name" value="PIN-like_dom_sf"/>
</dbReference>
<organism evidence="4 5">
    <name type="scientific">Knufia fluminis</name>
    <dbReference type="NCBI Taxonomy" id="191047"/>
    <lineage>
        <taxon>Eukaryota</taxon>
        <taxon>Fungi</taxon>
        <taxon>Dikarya</taxon>
        <taxon>Ascomycota</taxon>
        <taxon>Pezizomycotina</taxon>
        <taxon>Eurotiomycetes</taxon>
        <taxon>Chaetothyriomycetidae</taxon>
        <taxon>Chaetothyriales</taxon>
        <taxon>Trichomeriaceae</taxon>
        <taxon>Knufia</taxon>
    </lineage>
</organism>
<evidence type="ECO:0000256" key="2">
    <source>
        <dbReference type="SAM" id="MobiDB-lite"/>
    </source>
</evidence>
<evidence type="ECO:0000256" key="1">
    <source>
        <dbReference type="ARBA" id="ARBA00007398"/>
    </source>
</evidence>
<dbReference type="PANTHER" id="PTHR15665:SF1">
    <property type="entry name" value="PROTEIN ASTEROID HOMOLOG 1"/>
    <property type="match status" value="1"/>
</dbReference>
<accession>A0AAN8I2X0</accession>
<dbReference type="SUPFAM" id="SSF88723">
    <property type="entry name" value="PIN domain-like"/>
    <property type="match status" value="1"/>
</dbReference>
<dbReference type="InterPro" id="IPR039436">
    <property type="entry name" value="Asteroid_dom"/>
</dbReference>
<protein>
    <recommendedName>
        <fullName evidence="3">Asteroid domain-containing protein</fullName>
    </recommendedName>
</protein>
<dbReference type="InterPro" id="IPR026832">
    <property type="entry name" value="Asteroid"/>
</dbReference>
<dbReference type="Pfam" id="PF12813">
    <property type="entry name" value="XPG_I_2"/>
    <property type="match status" value="1"/>
</dbReference>
<dbReference type="AlphaFoldDB" id="A0AAN8I2X0"/>
<name>A0AAN8I2X0_9EURO</name>
<dbReference type="Gene3D" id="3.40.50.1010">
    <property type="entry name" value="5'-nuclease"/>
    <property type="match status" value="1"/>
</dbReference>
<evidence type="ECO:0000313" key="5">
    <source>
        <dbReference type="Proteomes" id="UP001316803"/>
    </source>
</evidence>
<reference evidence="4 5" key="1">
    <citation type="submission" date="2022-12" db="EMBL/GenBank/DDBJ databases">
        <title>Genomic features and morphological characterization of a novel Knufia sp. strain isolated from spacecraft assembly facility.</title>
        <authorList>
            <person name="Teixeira M."/>
            <person name="Chander A.M."/>
            <person name="Stajich J.E."/>
            <person name="Venkateswaran K."/>
        </authorList>
    </citation>
    <scope>NUCLEOTIDE SEQUENCE [LARGE SCALE GENOMIC DNA]</scope>
    <source>
        <strain evidence="4 5">FJI-L2-BK-P2</strain>
    </source>
</reference>
<gene>
    <name evidence="4" type="ORF">OHC33_009497</name>
</gene>
<feature type="region of interest" description="Disordered" evidence="2">
    <location>
        <begin position="390"/>
        <end position="427"/>
    </location>
</feature>
<dbReference type="Proteomes" id="UP001316803">
    <property type="component" value="Unassembled WGS sequence"/>
</dbReference>
<feature type="compositionally biased region" description="Basic and acidic residues" evidence="2">
    <location>
        <begin position="629"/>
        <end position="638"/>
    </location>
</feature>
<comment type="similarity">
    <text evidence="1">Belongs to the asteroid family.</text>
</comment>
<keyword evidence="5" id="KW-1185">Reference proteome</keyword>
<proteinExistence type="inferred from homology"/>
<dbReference type="PANTHER" id="PTHR15665">
    <property type="entry name" value="ASTEROID PROTEIN"/>
    <property type="match status" value="1"/>
</dbReference>
<feature type="region of interest" description="Disordered" evidence="2">
    <location>
        <begin position="596"/>
        <end position="642"/>
    </location>
</feature>